<evidence type="ECO:0000313" key="5">
    <source>
        <dbReference type="Proteomes" id="UP000249169"/>
    </source>
</evidence>
<evidence type="ECO:0000256" key="2">
    <source>
        <dbReference type="ARBA" id="ARBA00022803"/>
    </source>
</evidence>
<reference evidence="4 5" key="1">
    <citation type="submission" date="2018-05" db="EMBL/GenBank/DDBJ databases">
        <title>Lujinxingia marina gen. nov. sp. nov., a new facultative anaerobic member of the class Deltaproteobacteria, and proposal of Lujinxingaceae fam. nov.</title>
        <authorList>
            <person name="Li C.-M."/>
        </authorList>
    </citation>
    <scope>NUCLEOTIDE SEQUENCE [LARGE SCALE GENOMIC DNA]</scope>
    <source>
        <strain evidence="4 5">B210</strain>
    </source>
</reference>
<proteinExistence type="predicted"/>
<evidence type="ECO:0000313" key="4">
    <source>
        <dbReference type="EMBL" id="RAL20425.1"/>
    </source>
</evidence>
<dbReference type="Gene3D" id="1.25.40.10">
    <property type="entry name" value="Tetratricopeptide repeat domain"/>
    <property type="match status" value="2"/>
</dbReference>
<dbReference type="PROSITE" id="PS50005">
    <property type="entry name" value="TPR"/>
    <property type="match status" value="3"/>
</dbReference>
<dbReference type="Pfam" id="PF13432">
    <property type="entry name" value="TPR_16"/>
    <property type="match status" value="2"/>
</dbReference>
<organism evidence="4 5">
    <name type="scientific">Lujinxingia litoralis</name>
    <dbReference type="NCBI Taxonomy" id="2211119"/>
    <lineage>
        <taxon>Bacteria</taxon>
        <taxon>Deltaproteobacteria</taxon>
        <taxon>Bradymonadales</taxon>
        <taxon>Lujinxingiaceae</taxon>
        <taxon>Lujinxingia</taxon>
    </lineage>
</organism>
<name>A0A328C3D3_9DELT</name>
<dbReference type="Proteomes" id="UP000249169">
    <property type="component" value="Unassembled WGS sequence"/>
</dbReference>
<keyword evidence="2 3" id="KW-0802">TPR repeat</keyword>
<keyword evidence="1" id="KW-0677">Repeat</keyword>
<dbReference type="PANTHER" id="PTHR45586">
    <property type="entry name" value="TPR REPEAT-CONTAINING PROTEIN PA4667"/>
    <property type="match status" value="1"/>
</dbReference>
<dbReference type="InterPro" id="IPR011990">
    <property type="entry name" value="TPR-like_helical_dom_sf"/>
</dbReference>
<feature type="repeat" description="TPR" evidence="3">
    <location>
        <begin position="270"/>
        <end position="303"/>
    </location>
</feature>
<keyword evidence="5" id="KW-1185">Reference proteome</keyword>
<accession>A0A328C3D3</accession>
<dbReference type="Pfam" id="PF13181">
    <property type="entry name" value="TPR_8"/>
    <property type="match status" value="2"/>
</dbReference>
<dbReference type="SMART" id="SM00028">
    <property type="entry name" value="TPR"/>
    <property type="match status" value="7"/>
</dbReference>
<evidence type="ECO:0000256" key="3">
    <source>
        <dbReference type="PROSITE-ProRule" id="PRU00339"/>
    </source>
</evidence>
<feature type="repeat" description="TPR" evidence="3">
    <location>
        <begin position="236"/>
        <end position="269"/>
    </location>
</feature>
<protein>
    <submittedName>
        <fullName evidence="4">Uncharacterized protein</fullName>
    </submittedName>
</protein>
<dbReference type="PANTHER" id="PTHR45586:SF1">
    <property type="entry name" value="LIPOPOLYSACCHARIDE ASSEMBLY PROTEIN B"/>
    <property type="match status" value="1"/>
</dbReference>
<evidence type="ECO:0000256" key="1">
    <source>
        <dbReference type="ARBA" id="ARBA00022737"/>
    </source>
</evidence>
<feature type="repeat" description="TPR" evidence="3">
    <location>
        <begin position="202"/>
        <end position="235"/>
    </location>
</feature>
<dbReference type="InterPro" id="IPR051012">
    <property type="entry name" value="CellSynth/LPSAsmb/PSIAsmb"/>
</dbReference>
<dbReference type="SUPFAM" id="SSF48452">
    <property type="entry name" value="TPR-like"/>
    <property type="match status" value="1"/>
</dbReference>
<dbReference type="InterPro" id="IPR019734">
    <property type="entry name" value="TPR_rpt"/>
</dbReference>
<sequence length="524" mass="57647">MWTMRDEFDLEEDGQTTPALMTLEALLGQGLDALPRDVRRALERDHYPEALKLANAHYAEKGAEDLNAALIYAILLVGRQLCEEALGVLRRALTHHAQNVSLQLSQVEALIVKGEFEAANALLDALGSVSTAEPRHRAFMGDMYLDMGAEDQAMDCYRQAVEQGVQAVDVSFRLGHLLFDREEFNEAAHYFGIAARLAGDNAMVWEMAATAYFEAGRVEDAAYAFKRVLQEDPENTSAWLYLGLCHQVLEDFEDAVDAFEEYVSLETESAVGWSQLGQSYLMLGRSEAALRAFEEAVNRAGDDVSMLNGATMAAYQSGDAEVAERWARRALEVGPENMEAQYNLGVLLLERRRVEEARLVLEQLVDQGPEDRGSALGALAVAEVIDGQRSAAFEHIAEAQRHKVDAEWLGAFAEEILKIEGGEPARVFLEGALSEDERWPAVRAMLSYVCAALAGESEIAGEQAAAFVDAVMASPGVVPMMWDFESWEAVAMRLKGASKQVFSKMLSVLEGRREIAAVADKIRG</sequence>
<dbReference type="EMBL" id="QHKO01000010">
    <property type="protein sequence ID" value="RAL20425.1"/>
    <property type="molecule type" value="Genomic_DNA"/>
</dbReference>
<comment type="caution">
    <text evidence="4">The sequence shown here is derived from an EMBL/GenBank/DDBJ whole genome shotgun (WGS) entry which is preliminary data.</text>
</comment>
<dbReference type="AlphaFoldDB" id="A0A328C3D3"/>
<gene>
    <name evidence="4" type="ORF">DL240_16605</name>
</gene>